<comment type="caution">
    <text evidence="12">The sequence shown here is derived from an EMBL/GenBank/DDBJ whole genome shotgun (WGS) entry which is preliminary data.</text>
</comment>
<evidence type="ECO:0000256" key="1">
    <source>
        <dbReference type="ARBA" id="ARBA00010443"/>
    </source>
</evidence>
<keyword evidence="5 9" id="KW-0547">Nucleotide-binding</keyword>
<dbReference type="Pfam" id="PF24894">
    <property type="entry name" value="Hexapep_GlmU"/>
    <property type="match status" value="1"/>
</dbReference>
<dbReference type="PANTHER" id="PTHR43523">
    <property type="entry name" value="GLUCOSE-1-PHOSPHATE ADENYLYLTRANSFERASE-RELATED"/>
    <property type="match status" value="1"/>
</dbReference>
<feature type="domain" description="Glucose-1-phosphate adenylyltransferase/Bifunctional protein GlmU-like C-terminal hexapeptide" evidence="11">
    <location>
        <begin position="308"/>
        <end position="411"/>
    </location>
</feature>
<sequence>MQTISESRLSPRHTIALVMAGGRGKRLMDLTDHYSKPGLDFGGKYRIIDFTLSNCVNSGFRRIMVLTQYNSHKLLEHLQFGWTFLPGKLNEYVHVLPAQQSFDKNAWYSGTADAVYQNMGNIQSANPKNVLILAGDHIYRMDYKVFLRDHLENQADMTIACLEVPRDAARGFGIAHVDDQDRIVSFVEKPDDPPAIPGKPDKAFASMGIYLFKADFLYEQLRLDAEDPNSGHDFGKDIIPRIVAQARVFAHRFESSCIPNAGHPEPYWRDVGSVDSYWEANMDLTSVLPALNLYDEAWPITTHQEQLPPAKFVHAGEMRNGVALSSLVSGACVISGAHVHHSLLSSRVFVHSHARLDGAMILPNCDIGRHARLRRCIVARDCRIPEGLVVGEDPEEDSRRFYRTDAGVTLISQRMLDQLER</sequence>
<dbReference type="NCBIfam" id="NF002023">
    <property type="entry name" value="PRK00844.1"/>
    <property type="match status" value="1"/>
</dbReference>
<evidence type="ECO:0000259" key="10">
    <source>
        <dbReference type="Pfam" id="PF00483"/>
    </source>
</evidence>
<proteinExistence type="inferred from homology"/>
<comment type="catalytic activity">
    <reaction evidence="9">
        <text>alpha-D-glucose 1-phosphate + ATP + H(+) = ADP-alpha-D-glucose + diphosphate</text>
        <dbReference type="Rhea" id="RHEA:12120"/>
        <dbReference type="ChEBI" id="CHEBI:15378"/>
        <dbReference type="ChEBI" id="CHEBI:30616"/>
        <dbReference type="ChEBI" id="CHEBI:33019"/>
        <dbReference type="ChEBI" id="CHEBI:57498"/>
        <dbReference type="ChEBI" id="CHEBI:58601"/>
        <dbReference type="EC" id="2.7.7.27"/>
    </reaction>
</comment>
<feature type="domain" description="Nucleotidyl transferase" evidence="10">
    <location>
        <begin position="16"/>
        <end position="285"/>
    </location>
</feature>
<feature type="binding site" evidence="9">
    <location>
        <begin position="188"/>
        <end position="189"/>
    </location>
    <ligand>
        <name>alpha-D-glucose 1-phosphate</name>
        <dbReference type="ChEBI" id="CHEBI:58601"/>
    </ligand>
</feature>
<accession>A0A936F4V6</accession>
<evidence type="ECO:0000256" key="2">
    <source>
        <dbReference type="ARBA" id="ARBA00022600"/>
    </source>
</evidence>
<keyword evidence="7 9" id="KW-0320">Glycogen biosynthesis</keyword>
<dbReference type="SUPFAM" id="SSF51161">
    <property type="entry name" value="Trimeric LpxA-like enzymes"/>
    <property type="match status" value="1"/>
</dbReference>
<keyword evidence="6 9" id="KW-0067">ATP-binding</keyword>
<dbReference type="InterPro" id="IPR023049">
    <property type="entry name" value="GlgC_bac"/>
</dbReference>
<organism evidence="12 13">
    <name type="scientific">Candidatus Geothrix odensensis</name>
    <dbReference type="NCBI Taxonomy" id="2954440"/>
    <lineage>
        <taxon>Bacteria</taxon>
        <taxon>Pseudomonadati</taxon>
        <taxon>Acidobacteriota</taxon>
        <taxon>Holophagae</taxon>
        <taxon>Holophagales</taxon>
        <taxon>Holophagaceae</taxon>
        <taxon>Geothrix</taxon>
    </lineage>
</organism>
<comment type="function">
    <text evidence="9">Involved in the biosynthesis of ADP-glucose, a building block required for the elongation reactions to produce glycogen. Catalyzes the reaction between ATP and alpha-D-glucose 1-phosphate (G1P) to produce pyrophosphate and ADP-Glc.</text>
</comment>
<dbReference type="CDD" id="cd04651">
    <property type="entry name" value="LbH_G1P_AT_C"/>
    <property type="match status" value="1"/>
</dbReference>
<keyword evidence="4 9" id="KW-0548">Nucleotidyltransferase</keyword>
<comment type="similarity">
    <text evidence="1 9">Belongs to the bacterial/plant glucose-1-phosphate adenylyltransferase family.</text>
</comment>
<feature type="binding site" evidence="9">
    <location>
        <position position="173"/>
    </location>
    <ligand>
        <name>alpha-D-glucose 1-phosphate</name>
        <dbReference type="ChEBI" id="CHEBI:58601"/>
    </ligand>
</feature>
<evidence type="ECO:0000313" key="13">
    <source>
        <dbReference type="Proteomes" id="UP000709959"/>
    </source>
</evidence>
<dbReference type="EC" id="2.7.7.27" evidence="9"/>
<feature type="binding site" evidence="9">
    <location>
        <position position="206"/>
    </location>
    <ligand>
        <name>alpha-D-glucose 1-phosphate</name>
        <dbReference type="ChEBI" id="CHEBI:58601"/>
    </ligand>
</feature>
<dbReference type="InterPro" id="IPR011831">
    <property type="entry name" value="ADP-Glc_PPase"/>
</dbReference>
<feature type="site" description="Could play a key role in the communication between the regulatory and the substrate sites" evidence="9">
    <location>
        <position position="68"/>
    </location>
</feature>
<keyword evidence="8 9" id="KW-0119">Carbohydrate metabolism</keyword>
<evidence type="ECO:0000256" key="8">
    <source>
        <dbReference type="ARBA" id="ARBA00023277"/>
    </source>
</evidence>
<dbReference type="HAMAP" id="MF_00624">
    <property type="entry name" value="GlgC"/>
    <property type="match status" value="1"/>
</dbReference>
<evidence type="ECO:0000256" key="9">
    <source>
        <dbReference type="HAMAP-Rule" id="MF_00624"/>
    </source>
</evidence>
<evidence type="ECO:0000259" key="11">
    <source>
        <dbReference type="Pfam" id="PF24894"/>
    </source>
</evidence>
<dbReference type="InterPro" id="IPR029044">
    <property type="entry name" value="Nucleotide-diphossugar_trans"/>
</dbReference>
<feature type="site" description="Could play a key role in the communication between the regulatory and the substrate sites" evidence="9">
    <location>
        <position position="107"/>
    </location>
</feature>
<evidence type="ECO:0000256" key="3">
    <source>
        <dbReference type="ARBA" id="ARBA00022679"/>
    </source>
</evidence>
<comment type="pathway">
    <text evidence="9">Glycan biosynthesis; glycogen biosynthesis.</text>
</comment>
<evidence type="ECO:0000256" key="7">
    <source>
        <dbReference type="ARBA" id="ARBA00023056"/>
    </source>
</evidence>
<dbReference type="GO" id="GO:0005978">
    <property type="term" value="P:glycogen biosynthetic process"/>
    <property type="evidence" value="ECO:0007669"/>
    <property type="project" value="UniProtKB-UniRule"/>
</dbReference>
<dbReference type="Proteomes" id="UP000709959">
    <property type="component" value="Unassembled WGS sequence"/>
</dbReference>
<dbReference type="Gene3D" id="3.90.550.10">
    <property type="entry name" value="Spore Coat Polysaccharide Biosynthesis Protein SpsA, Chain A"/>
    <property type="match status" value="1"/>
</dbReference>
<keyword evidence="2 9" id="KW-0321">Glycogen metabolism</keyword>
<dbReference type="InterPro" id="IPR005835">
    <property type="entry name" value="NTP_transferase_dom"/>
</dbReference>
<evidence type="ECO:0000256" key="6">
    <source>
        <dbReference type="ARBA" id="ARBA00022840"/>
    </source>
</evidence>
<comment type="subunit">
    <text evidence="9">Homotetramer.</text>
</comment>
<reference evidence="12 13" key="1">
    <citation type="submission" date="2020-10" db="EMBL/GenBank/DDBJ databases">
        <title>Connecting structure to function with the recovery of over 1000 high-quality activated sludge metagenome-assembled genomes encoding full-length rRNA genes using long-read sequencing.</title>
        <authorList>
            <person name="Singleton C.M."/>
            <person name="Petriglieri F."/>
            <person name="Kristensen J.M."/>
            <person name="Kirkegaard R.H."/>
            <person name="Michaelsen T.Y."/>
            <person name="Andersen M.H."/>
            <person name="Karst S.M."/>
            <person name="Dueholm M.S."/>
            <person name="Nielsen P.H."/>
            <person name="Albertsen M."/>
        </authorList>
    </citation>
    <scope>NUCLEOTIDE SEQUENCE [LARGE SCALE GENOMIC DNA]</scope>
    <source>
        <strain evidence="12">OdNE_18-Q3-R46-58_MAXAC.008</strain>
    </source>
</reference>
<dbReference type="GO" id="GO:0005524">
    <property type="term" value="F:ATP binding"/>
    <property type="evidence" value="ECO:0007669"/>
    <property type="project" value="UniProtKB-KW"/>
</dbReference>
<dbReference type="NCBIfam" id="TIGR02091">
    <property type="entry name" value="glgC"/>
    <property type="match status" value="1"/>
</dbReference>
<dbReference type="NCBIfam" id="NF001947">
    <property type="entry name" value="PRK00725.1"/>
    <property type="match status" value="1"/>
</dbReference>
<dbReference type="InterPro" id="IPR011004">
    <property type="entry name" value="Trimer_LpxA-like_sf"/>
</dbReference>
<protein>
    <recommendedName>
        <fullName evidence="9">Glucose-1-phosphate adenylyltransferase</fullName>
        <ecNumber evidence="9">2.7.7.27</ecNumber>
    </recommendedName>
    <alternativeName>
        <fullName evidence="9">ADP-glucose pyrophosphorylase</fullName>
        <shortName evidence="9">ADPGlc PPase</shortName>
    </alternativeName>
    <alternativeName>
        <fullName evidence="9">ADP-glucose synthase</fullName>
    </alternativeName>
</protein>
<dbReference type="InterPro" id="IPR056818">
    <property type="entry name" value="GlmU/GlgC-like_hexapep"/>
</dbReference>
<dbReference type="CDD" id="cd02508">
    <property type="entry name" value="ADP_Glucose_PP"/>
    <property type="match status" value="1"/>
</dbReference>
<dbReference type="InterPro" id="IPR005836">
    <property type="entry name" value="ADP_Glu_pyroP_CS"/>
</dbReference>
<dbReference type="Pfam" id="PF00483">
    <property type="entry name" value="NTP_transferase"/>
    <property type="match status" value="1"/>
</dbReference>
<feature type="binding site" evidence="9">
    <location>
        <position position="108"/>
    </location>
    <ligand>
        <name>alpha-D-glucose 1-phosphate</name>
        <dbReference type="ChEBI" id="CHEBI:58601"/>
    </ligand>
</feature>
<keyword evidence="3 9" id="KW-0808">Transferase</keyword>
<dbReference type="GO" id="GO:0008878">
    <property type="term" value="F:glucose-1-phosphate adenylyltransferase activity"/>
    <property type="evidence" value="ECO:0007669"/>
    <property type="project" value="UniProtKB-UniRule"/>
</dbReference>
<gene>
    <name evidence="9 12" type="primary">glgC</name>
    <name evidence="12" type="ORF">IPN91_15965</name>
</gene>
<dbReference type="EMBL" id="JADKCH010000035">
    <property type="protein sequence ID" value="MBK8574076.1"/>
    <property type="molecule type" value="Genomic_DNA"/>
</dbReference>
<dbReference type="SUPFAM" id="SSF53448">
    <property type="entry name" value="Nucleotide-diphospho-sugar transferases"/>
    <property type="match status" value="1"/>
</dbReference>
<name>A0A936F4V6_9BACT</name>
<dbReference type="PANTHER" id="PTHR43523:SF2">
    <property type="entry name" value="GLUCOSE-1-PHOSPHATE ADENYLYLTRANSFERASE"/>
    <property type="match status" value="1"/>
</dbReference>
<dbReference type="PROSITE" id="PS00809">
    <property type="entry name" value="ADP_GLC_PYROPHOSPH_2"/>
    <property type="match status" value="1"/>
</dbReference>
<dbReference type="AlphaFoldDB" id="A0A936F4V6"/>
<evidence type="ECO:0000256" key="5">
    <source>
        <dbReference type="ARBA" id="ARBA00022741"/>
    </source>
</evidence>
<evidence type="ECO:0000313" key="12">
    <source>
        <dbReference type="EMBL" id="MBK8574076.1"/>
    </source>
</evidence>
<evidence type="ECO:0000256" key="4">
    <source>
        <dbReference type="ARBA" id="ARBA00022695"/>
    </source>
</evidence>
<dbReference type="Gene3D" id="2.160.10.10">
    <property type="entry name" value="Hexapeptide repeat proteins"/>
    <property type="match status" value="1"/>
</dbReference>